<accession>A0A8S1MEZ6</accession>
<evidence type="ECO:0000313" key="1">
    <source>
        <dbReference type="EMBL" id="CAD8076303.1"/>
    </source>
</evidence>
<proteinExistence type="predicted"/>
<organism evidence="1 2">
    <name type="scientific">Paramecium primaurelia</name>
    <dbReference type="NCBI Taxonomy" id="5886"/>
    <lineage>
        <taxon>Eukaryota</taxon>
        <taxon>Sar</taxon>
        <taxon>Alveolata</taxon>
        <taxon>Ciliophora</taxon>
        <taxon>Intramacronucleata</taxon>
        <taxon>Oligohymenophorea</taxon>
        <taxon>Peniculida</taxon>
        <taxon>Parameciidae</taxon>
        <taxon>Paramecium</taxon>
    </lineage>
</organism>
<protein>
    <submittedName>
        <fullName evidence="1">Uncharacterized protein</fullName>
    </submittedName>
</protein>
<dbReference type="Proteomes" id="UP000688137">
    <property type="component" value="Unassembled WGS sequence"/>
</dbReference>
<sequence>MGVCHGSTKKNNGQLKQVMAKVRKSQDIDIILKETTETYTTFNPYKNPILNRRLREQSTPTQSNVQQ</sequence>
<gene>
    <name evidence="1" type="ORF">PPRIM_AZ9-3.1.T0560038</name>
</gene>
<keyword evidence="2" id="KW-1185">Reference proteome</keyword>
<comment type="caution">
    <text evidence="1">The sequence shown here is derived from an EMBL/GenBank/DDBJ whole genome shotgun (WGS) entry which is preliminary data.</text>
</comment>
<reference evidence="1" key="1">
    <citation type="submission" date="2021-01" db="EMBL/GenBank/DDBJ databases">
        <authorList>
            <consortium name="Genoscope - CEA"/>
            <person name="William W."/>
        </authorList>
    </citation>
    <scope>NUCLEOTIDE SEQUENCE</scope>
</reference>
<evidence type="ECO:0000313" key="2">
    <source>
        <dbReference type="Proteomes" id="UP000688137"/>
    </source>
</evidence>
<name>A0A8S1MEZ6_PARPR</name>
<dbReference type="EMBL" id="CAJJDM010000057">
    <property type="protein sequence ID" value="CAD8076303.1"/>
    <property type="molecule type" value="Genomic_DNA"/>
</dbReference>
<dbReference type="AlphaFoldDB" id="A0A8S1MEZ6"/>